<feature type="domain" description="DUF4422" evidence="1">
    <location>
        <begin position="43"/>
        <end position="266"/>
    </location>
</feature>
<evidence type="ECO:0000259" key="1">
    <source>
        <dbReference type="Pfam" id="PF14393"/>
    </source>
</evidence>
<dbReference type="Pfam" id="PF14393">
    <property type="entry name" value="DUF4422"/>
    <property type="match status" value="1"/>
</dbReference>
<dbReference type="Proteomes" id="UP000232496">
    <property type="component" value="Chromosome"/>
</dbReference>
<reference evidence="2 3" key="1">
    <citation type="submission" date="2017-09" db="EMBL/GenBank/DDBJ databases">
        <title>Comparative genomics and methylome analysis of the gut commensal Bifidobacterium breve.</title>
        <authorList>
            <person name="Bottacini F."/>
            <person name="Morrissey R."/>
            <person name="Roberts R.J."/>
            <person name="James K."/>
            <person name="van Breen J."/>
            <person name="Egan M."/>
            <person name="Lambert J."/>
            <person name="van Limpt K."/>
            <person name="Stanton C."/>
            <person name="Knol J."/>
            <person name="O' Connell Motherway M."/>
            <person name="van Sinderen D."/>
        </authorList>
    </citation>
    <scope>NUCLEOTIDE SEQUENCE [LARGE SCALE GENOMIC DNA]</scope>
    <source>
        <strain evidence="2 3">DRBB29</strain>
    </source>
</reference>
<dbReference type="EMBL" id="CP023198">
    <property type="protein sequence ID" value="AUE18040.1"/>
    <property type="molecule type" value="Genomic_DNA"/>
</dbReference>
<dbReference type="AlphaFoldDB" id="A0AAN1IDM7"/>
<protein>
    <recommendedName>
        <fullName evidence="1">DUF4422 domain-containing protein</fullName>
    </recommendedName>
</protein>
<gene>
    <name evidence="2" type="ORF">DRBB29_0471</name>
</gene>
<name>A0AAN1IDM7_BIFBR</name>
<proteinExistence type="predicted"/>
<accession>A0AAN1IDM7</accession>
<evidence type="ECO:0000313" key="2">
    <source>
        <dbReference type="EMBL" id="AUE18040.1"/>
    </source>
</evidence>
<evidence type="ECO:0000313" key="3">
    <source>
        <dbReference type="Proteomes" id="UP000232496"/>
    </source>
</evidence>
<organism evidence="2 3">
    <name type="scientific">Bifidobacterium breve</name>
    <dbReference type="NCBI Taxonomy" id="1685"/>
    <lineage>
        <taxon>Bacteria</taxon>
        <taxon>Bacillati</taxon>
        <taxon>Actinomycetota</taxon>
        <taxon>Actinomycetes</taxon>
        <taxon>Bifidobacteriales</taxon>
        <taxon>Bifidobacteriaceae</taxon>
        <taxon>Bifidobacterium</taxon>
    </lineage>
</organism>
<sequence>MRFEYLNLCCRHRDFAHKWCVLLQTQISIRIGNISHMTEKICIAVASHKPYRMPADPMYMPMQVGKALHPDIDLGPSFTPDDTGDNISCLNASYSELTALYWMWKNCDAEYKGLVHYRRHFGRHKLFEHNEDRFASIASQKELLSALDDNNVDILLPRKRHYVIETVYSHYSHTFDNKQFIEMRKILSETCPEYVPSFDKLMKSRSAHVFNMFIMSREKFDEYCSWMFPLIGMLTDRIPPESYDSFGARYPGRVSERLLDVWINTNKYFYVEFPVISPEPVNWIKKGSGFLLAKFAGKKYGKSF</sequence>
<dbReference type="InterPro" id="IPR025536">
    <property type="entry name" value="DUF4422"/>
</dbReference>